<feature type="domain" description="EF-hand" evidence="2">
    <location>
        <begin position="92"/>
        <end position="127"/>
    </location>
</feature>
<name>A0A8T3DG56_9TELE</name>
<dbReference type="AlphaFoldDB" id="A0A8T3DG56"/>
<evidence type="ECO:0000313" key="3">
    <source>
        <dbReference type="EMBL" id="KAI1895332.1"/>
    </source>
</evidence>
<gene>
    <name evidence="3" type="ORF">AGOR_G00105210</name>
</gene>
<reference evidence="3" key="1">
    <citation type="submission" date="2021-01" db="EMBL/GenBank/DDBJ databases">
        <authorList>
            <person name="Zahm M."/>
            <person name="Roques C."/>
            <person name="Cabau C."/>
            <person name="Klopp C."/>
            <person name="Donnadieu C."/>
            <person name="Jouanno E."/>
            <person name="Lampietro C."/>
            <person name="Louis A."/>
            <person name="Herpin A."/>
            <person name="Echchiki A."/>
            <person name="Berthelot C."/>
            <person name="Parey E."/>
            <person name="Roest-Crollius H."/>
            <person name="Braasch I."/>
            <person name="Postlethwait J."/>
            <person name="Bobe J."/>
            <person name="Montfort J."/>
            <person name="Bouchez O."/>
            <person name="Begum T."/>
            <person name="Mejri S."/>
            <person name="Adams A."/>
            <person name="Chen W.-J."/>
            <person name="Guiguen Y."/>
        </authorList>
    </citation>
    <scope>NUCLEOTIDE SEQUENCE</scope>
    <source>
        <tissue evidence="3">Blood</tissue>
    </source>
</reference>
<proteinExistence type="predicted"/>
<feature type="domain" description="EF-hand" evidence="2">
    <location>
        <begin position="18"/>
        <end position="53"/>
    </location>
</feature>
<sequence>MYSYRRLFIKQEREITNSDKNIIAMVFRQCDEDKKGYLSREDVKMAVVMLFGYKPSKSETNFIMDHALQNNLSGVPLDLLVSLMGKKLSVEDQYDKTRQIFNSFDVHCRGFLTMEDFKKAFSQVAPRLPQRTVQEAFRCPSTPSPPSKACTARLHSS</sequence>
<evidence type="ECO:0000256" key="1">
    <source>
        <dbReference type="SAM" id="MobiDB-lite"/>
    </source>
</evidence>
<comment type="caution">
    <text evidence="3">The sequence shown here is derived from an EMBL/GenBank/DDBJ whole genome shotgun (WGS) entry which is preliminary data.</text>
</comment>
<dbReference type="SUPFAM" id="SSF47473">
    <property type="entry name" value="EF-hand"/>
    <property type="match status" value="1"/>
</dbReference>
<evidence type="ECO:0000313" key="4">
    <source>
        <dbReference type="Proteomes" id="UP000829720"/>
    </source>
</evidence>
<dbReference type="GO" id="GO:0005509">
    <property type="term" value="F:calcium ion binding"/>
    <property type="evidence" value="ECO:0007669"/>
    <property type="project" value="InterPro"/>
</dbReference>
<dbReference type="Pfam" id="PF13499">
    <property type="entry name" value="EF-hand_7"/>
    <property type="match status" value="1"/>
</dbReference>
<dbReference type="OrthoDB" id="26525at2759"/>
<dbReference type="InterPro" id="IPR011992">
    <property type="entry name" value="EF-hand-dom_pair"/>
</dbReference>
<organism evidence="3 4">
    <name type="scientific">Albula goreensis</name>
    <dbReference type="NCBI Taxonomy" id="1534307"/>
    <lineage>
        <taxon>Eukaryota</taxon>
        <taxon>Metazoa</taxon>
        <taxon>Chordata</taxon>
        <taxon>Craniata</taxon>
        <taxon>Vertebrata</taxon>
        <taxon>Euteleostomi</taxon>
        <taxon>Actinopterygii</taxon>
        <taxon>Neopterygii</taxon>
        <taxon>Teleostei</taxon>
        <taxon>Albuliformes</taxon>
        <taxon>Albulidae</taxon>
        <taxon>Albula</taxon>
    </lineage>
</organism>
<keyword evidence="4" id="KW-1185">Reference proteome</keyword>
<dbReference type="Gene3D" id="1.10.238.10">
    <property type="entry name" value="EF-hand"/>
    <property type="match status" value="1"/>
</dbReference>
<dbReference type="SMART" id="SM00054">
    <property type="entry name" value="EFh"/>
    <property type="match status" value="2"/>
</dbReference>
<dbReference type="InterPro" id="IPR002048">
    <property type="entry name" value="EF_hand_dom"/>
</dbReference>
<accession>A0A8T3DG56</accession>
<feature type="region of interest" description="Disordered" evidence="1">
    <location>
        <begin position="137"/>
        <end position="157"/>
    </location>
</feature>
<evidence type="ECO:0000259" key="2">
    <source>
        <dbReference type="PROSITE" id="PS50222"/>
    </source>
</evidence>
<dbReference type="PROSITE" id="PS50222">
    <property type="entry name" value="EF_HAND_2"/>
    <property type="match status" value="2"/>
</dbReference>
<protein>
    <recommendedName>
        <fullName evidence="2">EF-hand domain-containing protein</fullName>
    </recommendedName>
</protein>
<dbReference type="EMBL" id="JAERUA010000009">
    <property type="protein sequence ID" value="KAI1895332.1"/>
    <property type="molecule type" value="Genomic_DNA"/>
</dbReference>
<dbReference type="Proteomes" id="UP000829720">
    <property type="component" value="Unassembled WGS sequence"/>
</dbReference>